<dbReference type="AlphaFoldDB" id="A0A4U6X3U7"/>
<dbReference type="Proteomes" id="UP000310108">
    <property type="component" value="Unassembled WGS sequence"/>
</dbReference>
<name>A0A4U6X3U7_9PEZI</name>
<reference evidence="2 3" key="1">
    <citation type="journal article" date="2019" name="PLoS ONE">
        <title>Comparative genome analysis indicates high evolutionary potential of pathogenicity genes in Colletotrichum tanaceti.</title>
        <authorList>
            <person name="Lelwala R.V."/>
            <person name="Korhonen P.K."/>
            <person name="Young N.D."/>
            <person name="Scott J.B."/>
            <person name="Ades P.A."/>
            <person name="Gasser R.B."/>
            <person name="Taylor P.W.J."/>
        </authorList>
    </citation>
    <scope>NUCLEOTIDE SEQUENCE [LARGE SCALE GENOMIC DNA]</scope>
    <source>
        <strain evidence="2">BRIP57314</strain>
    </source>
</reference>
<dbReference type="EMBL" id="PJEX01000473">
    <property type="protein sequence ID" value="TKW49835.1"/>
    <property type="molecule type" value="Genomic_DNA"/>
</dbReference>
<comment type="caution">
    <text evidence="2">The sequence shown here is derived from an EMBL/GenBank/DDBJ whole genome shotgun (WGS) entry which is preliminary data.</text>
</comment>
<organism evidence="2 3">
    <name type="scientific">Colletotrichum tanaceti</name>
    <dbReference type="NCBI Taxonomy" id="1306861"/>
    <lineage>
        <taxon>Eukaryota</taxon>
        <taxon>Fungi</taxon>
        <taxon>Dikarya</taxon>
        <taxon>Ascomycota</taxon>
        <taxon>Pezizomycotina</taxon>
        <taxon>Sordariomycetes</taxon>
        <taxon>Hypocreomycetidae</taxon>
        <taxon>Glomerellales</taxon>
        <taxon>Glomerellaceae</taxon>
        <taxon>Colletotrichum</taxon>
        <taxon>Colletotrichum destructivum species complex</taxon>
    </lineage>
</organism>
<accession>A0A4U6X3U7</accession>
<feature type="non-terminal residue" evidence="2">
    <location>
        <position position="1"/>
    </location>
</feature>
<sequence length="130" mass="14767">SYSDFRPKPPRRLIHFTPRGVVIPGLSAHIISTPVILAWFCGIAAAIILPTPAIAVRKRPELPYSEMATATCTFEDIVRGNMYSRPERYYFWGYYIVIPTILLWQSLRTVADVFARVNNLDQGKLVAKNE</sequence>
<keyword evidence="1" id="KW-0812">Transmembrane</keyword>
<evidence type="ECO:0000256" key="1">
    <source>
        <dbReference type="SAM" id="Phobius"/>
    </source>
</evidence>
<gene>
    <name evidence="2" type="ORF">CTA1_6578</name>
</gene>
<protein>
    <submittedName>
        <fullName evidence="2">Uncharacterized protein</fullName>
    </submittedName>
</protein>
<feature type="transmembrane region" description="Helical" evidence="1">
    <location>
        <begin position="89"/>
        <end position="107"/>
    </location>
</feature>
<proteinExistence type="predicted"/>
<feature type="transmembrane region" description="Helical" evidence="1">
    <location>
        <begin position="26"/>
        <end position="49"/>
    </location>
</feature>
<evidence type="ECO:0000313" key="3">
    <source>
        <dbReference type="Proteomes" id="UP000310108"/>
    </source>
</evidence>
<keyword evidence="3" id="KW-1185">Reference proteome</keyword>
<keyword evidence="1" id="KW-0472">Membrane</keyword>
<evidence type="ECO:0000313" key="2">
    <source>
        <dbReference type="EMBL" id="TKW49835.1"/>
    </source>
</evidence>
<keyword evidence="1" id="KW-1133">Transmembrane helix</keyword>